<name>G8PBQ5_PEDCP</name>
<evidence type="ECO:0000256" key="6">
    <source>
        <dbReference type="SAM" id="Coils"/>
    </source>
</evidence>
<keyword evidence="5" id="KW-0236">DNA replication inhibitor</keyword>
<dbReference type="InterPro" id="IPR010377">
    <property type="entry name" value="YabA"/>
</dbReference>
<dbReference type="GO" id="GO:0006260">
    <property type="term" value="P:DNA replication"/>
    <property type="evidence" value="ECO:0007669"/>
    <property type="project" value="UniProtKB-KW"/>
</dbReference>
<dbReference type="AlphaFoldDB" id="G8PBQ5"/>
<evidence type="ECO:0000256" key="4">
    <source>
        <dbReference type="ARBA" id="ARBA00022833"/>
    </source>
</evidence>
<evidence type="ECO:0000256" key="1">
    <source>
        <dbReference type="ARBA" id="ARBA00022490"/>
    </source>
</evidence>
<dbReference type="EMBL" id="CP003137">
    <property type="protein sequence ID" value="AEV94804.1"/>
    <property type="molecule type" value="Genomic_DNA"/>
</dbReference>
<keyword evidence="4" id="KW-0862">Zinc</keyword>
<evidence type="ECO:0000313" key="7">
    <source>
        <dbReference type="EMBL" id="AEV94804.1"/>
    </source>
</evidence>
<dbReference type="STRING" id="701521.PECL_502"/>
<keyword evidence="6" id="KW-0175">Coiled coil</keyword>
<accession>G8PBQ5</accession>
<reference evidence="7 8" key="1">
    <citation type="journal article" date="2012" name="J. Bacteriol.">
        <title>Complete Genome Sequence of the Beer Spoilage Organism Pediococcus claussenii ATCC BAA-344T.</title>
        <authorList>
            <person name="Pittet V."/>
            <person name="Abegunde T."/>
            <person name="Marfleet T."/>
            <person name="Haakensen M."/>
            <person name="Morrow K."/>
            <person name="Jayaprakash T."/>
            <person name="Schroeder K."/>
            <person name="Trost B."/>
            <person name="Byrns S."/>
            <person name="Bergsveinson J."/>
            <person name="Kusalik A."/>
            <person name="Ziola B."/>
        </authorList>
    </citation>
    <scope>NUCLEOTIDE SEQUENCE [LARGE SCALE GENOMIC DNA]</scope>
    <source>
        <strain evidence="7 8">ATCC BAA-344</strain>
    </source>
</reference>
<dbReference type="GO" id="GO:0008156">
    <property type="term" value="P:negative regulation of DNA replication"/>
    <property type="evidence" value="ECO:0007669"/>
    <property type="project" value="UniProtKB-KW"/>
</dbReference>
<keyword evidence="1" id="KW-0963">Cytoplasm</keyword>
<organism evidence="7 8">
    <name type="scientific">Pediococcus claussenii (strain ATCC BAA-344 / DSM 14800 / JCM 18046 / KCTC 3811 / LMG 21948 / P06)</name>
    <dbReference type="NCBI Taxonomy" id="701521"/>
    <lineage>
        <taxon>Bacteria</taxon>
        <taxon>Bacillati</taxon>
        <taxon>Bacillota</taxon>
        <taxon>Bacilli</taxon>
        <taxon>Lactobacillales</taxon>
        <taxon>Lactobacillaceae</taxon>
        <taxon>Pediococcus</taxon>
    </lineage>
</organism>
<evidence type="ECO:0000313" key="8">
    <source>
        <dbReference type="Proteomes" id="UP000005444"/>
    </source>
</evidence>
<dbReference type="RefSeq" id="WP_014215001.1">
    <property type="nucleotide sequence ID" value="NC_016605.1"/>
</dbReference>
<dbReference type="eggNOG" id="COG4467">
    <property type="taxonomic scope" value="Bacteria"/>
</dbReference>
<keyword evidence="2" id="KW-0235">DNA replication</keyword>
<evidence type="ECO:0008006" key="9">
    <source>
        <dbReference type="Google" id="ProtNLM"/>
    </source>
</evidence>
<evidence type="ECO:0000256" key="2">
    <source>
        <dbReference type="ARBA" id="ARBA00022705"/>
    </source>
</evidence>
<dbReference type="GO" id="GO:0046872">
    <property type="term" value="F:metal ion binding"/>
    <property type="evidence" value="ECO:0007669"/>
    <property type="project" value="UniProtKB-KW"/>
</dbReference>
<keyword evidence="8" id="KW-1185">Reference proteome</keyword>
<dbReference type="Proteomes" id="UP000005444">
    <property type="component" value="Chromosome"/>
</dbReference>
<protein>
    <recommendedName>
        <fullName evidence="9">Initiation-control protein YabA</fullName>
    </recommendedName>
</protein>
<dbReference type="HOGENOM" id="CLU_157169_0_0_9"/>
<proteinExistence type="predicted"/>
<evidence type="ECO:0000256" key="5">
    <source>
        <dbReference type="ARBA" id="ARBA00022880"/>
    </source>
</evidence>
<dbReference type="Pfam" id="PF06156">
    <property type="entry name" value="YabA"/>
    <property type="match status" value="1"/>
</dbReference>
<gene>
    <name evidence="7" type="ordered locus">PECL_502</name>
</gene>
<feature type="coiled-coil region" evidence="6">
    <location>
        <begin position="10"/>
        <end position="58"/>
    </location>
</feature>
<dbReference type="KEGG" id="pce:PECL_502"/>
<sequence length="114" mass="13329">MDKQKLFEKISQLTSATEEHLSELRSLQEEMVEVLEENAELEIENQNLREELGKRISKKTLKKHGSTEHGLSKSRKNLEKLYSGGYHVCNEWFGKRRPENEECAFCVTIIYGDR</sequence>
<dbReference type="PIRSF" id="PIRSF021439">
    <property type="entry name" value="DUF972"/>
    <property type="match status" value="1"/>
</dbReference>
<dbReference type="PATRIC" id="fig|701521.8.peg.480"/>
<evidence type="ECO:0000256" key="3">
    <source>
        <dbReference type="ARBA" id="ARBA00022723"/>
    </source>
</evidence>
<keyword evidence="3" id="KW-0479">Metal-binding</keyword>